<dbReference type="EMBL" id="PZQS01000010">
    <property type="protein sequence ID" value="PVD23693.1"/>
    <property type="molecule type" value="Genomic_DNA"/>
</dbReference>
<keyword evidence="2" id="KW-0175">Coiled coil</keyword>
<protein>
    <recommendedName>
        <fullName evidence="3">EF-hand domain-containing protein</fullName>
    </recommendedName>
</protein>
<dbReference type="Proteomes" id="UP000245119">
    <property type="component" value="Linkage Group LG10"/>
</dbReference>
<dbReference type="AlphaFoldDB" id="A0A2T7NRC2"/>
<dbReference type="PANTHER" id="PTHR10827:SF95">
    <property type="entry name" value="LD34388P"/>
    <property type="match status" value="1"/>
</dbReference>
<dbReference type="OrthoDB" id="6223661at2759"/>
<proteinExistence type="predicted"/>
<comment type="caution">
    <text evidence="4">The sequence shown here is derived from an EMBL/GenBank/DDBJ whole genome shotgun (WGS) entry which is preliminary data.</text>
</comment>
<keyword evidence="1" id="KW-0106">Calcium</keyword>
<dbReference type="InterPro" id="IPR002048">
    <property type="entry name" value="EF_hand_dom"/>
</dbReference>
<dbReference type="Gene3D" id="1.10.238.10">
    <property type="entry name" value="EF-hand"/>
    <property type="match status" value="2"/>
</dbReference>
<evidence type="ECO:0000256" key="2">
    <source>
        <dbReference type="SAM" id="Coils"/>
    </source>
</evidence>
<evidence type="ECO:0000313" key="4">
    <source>
        <dbReference type="EMBL" id="PVD23693.1"/>
    </source>
</evidence>
<dbReference type="InterPro" id="IPR018247">
    <property type="entry name" value="EF_Hand_1_Ca_BS"/>
</dbReference>
<evidence type="ECO:0000313" key="5">
    <source>
        <dbReference type="Proteomes" id="UP000245119"/>
    </source>
</evidence>
<dbReference type="PANTHER" id="PTHR10827">
    <property type="entry name" value="RETICULOCALBIN"/>
    <property type="match status" value="1"/>
</dbReference>
<name>A0A2T7NRC2_POMCA</name>
<sequence>MVLWQKSLDREEALEHMVEEDTDNDGFVSWEEYLKQMFSFNTEELQNLEDSIRDAEEMTEEMRDNAGTLKMVKEDRRKFQGADLDKDGKLSKEEYVAFFFPQNFPYMHKYELETYLEEKDKNHDGMISLEEFLPGEGNVEADKAAQTNFEDLDKNGDKQLSLDELKTYIVPDVDEIAEEEAIHLIEIADADKDDKLSFEEIAAKTKEFVGNSLTDYGRSLHEEL</sequence>
<gene>
    <name evidence="4" type="ORF">C0Q70_16966</name>
</gene>
<dbReference type="SMART" id="SM00054">
    <property type="entry name" value="EFh"/>
    <property type="match status" value="5"/>
</dbReference>
<feature type="domain" description="EF-hand" evidence="3">
    <location>
        <begin position="140"/>
        <end position="175"/>
    </location>
</feature>
<dbReference type="STRING" id="400727.A0A2T7NRC2"/>
<reference evidence="4 5" key="1">
    <citation type="submission" date="2018-04" db="EMBL/GenBank/DDBJ databases">
        <title>The genome of golden apple snail Pomacea canaliculata provides insight into stress tolerance and invasive adaptation.</title>
        <authorList>
            <person name="Liu C."/>
            <person name="Liu B."/>
            <person name="Ren Y."/>
            <person name="Zhang Y."/>
            <person name="Wang H."/>
            <person name="Li S."/>
            <person name="Jiang F."/>
            <person name="Yin L."/>
            <person name="Zhang G."/>
            <person name="Qian W."/>
            <person name="Fan W."/>
        </authorList>
    </citation>
    <scope>NUCLEOTIDE SEQUENCE [LARGE SCALE GENOMIC DNA]</scope>
    <source>
        <strain evidence="4">SZHN2017</strain>
        <tissue evidence="4">Muscle</tissue>
    </source>
</reference>
<dbReference type="GO" id="GO:0005509">
    <property type="term" value="F:calcium ion binding"/>
    <property type="evidence" value="ECO:0007669"/>
    <property type="project" value="InterPro"/>
</dbReference>
<feature type="coiled-coil region" evidence="2">
    <location>
        <begin position="38"/>
        <end position="65"/>
    </location>
</feature>
<organism evidence="4 5">
    <name type="scientific">Pomacea canaliculata</name>
    <name type="common">Golden apple snail</name>
    <dbReference type="NCBI Taxonomy" id="400727"/>
    <lineage>
        <taxon>Eukaryota</taxon>
        <taxon>Metazoa</taxon>
        <taxon>Spiralia</taxon>
        <taxon>Lophotrochozoa</taxon>
        <taxon>Mollusca</taxon>
        <taxon>Gastropoda</taxon>
        <taxon>Caenogastropoda</taxon>
        <taxon>Architaenioglossa</taxon>
        <taxon>Ampullarioidea</taxon>
        <taxon>Ampullariidae</taxon>
        <taxon>Pomacea</taxon>
    </lineage>
</organism>
<dbReference type="GO" id="GO:0005783">
    <property type="term" value="C:endoplasmic reticulum"/>
    <property type="evidence" value="ECO:0007669"/>
    <property type="project" value="TreeGrafter"/>
</dbReference>
<feature type="domain" description="EF-hand" evidence="3">
    <location>
        <begin position="70"/>
        <end position="105"/>
    </location>
</feature>
<dbReference type="InterPro" id="IPR011992">
    <property type="entry name" value="EF-hand-dom_pair"/>
</dbReference>
<dbReference type="SUPFAM" id="SSF47473">
    <property type="entry name" value="EF-hand"/>
    <property type="match status" value="2"/>
</dbReference>
<evidence type="ECO:0000259" key="3">
    <source>
        <dbReference type="PROSITE" id="PS50222"/>
    </source>
</evidence>
<accession>A0A2T7NRC2</accession>
<dbReference type="PROSITE" id="PS50222">
    <property type="entry name" value="EF_HAND_2"/>
    <property type="match status" value="4"/>
</dbReference>
<keyword evidence="5" id="KW-1185">Reference proteome</keyword>
<dbReference type="Pfam" id="PF13202">
    <property type="entry name" value="EF-hand_5"/>
    <property type="match status" value="1"/>
</dbReference>
<feature type="domain" description="EF-hand" evidence="3">
    <location>
        <begin position="8"/>
        <end position="43"/>
    </location>
</feature>
<dbReference type="Pfam" id="PF13499">
    <property type="entry name" value="EF-hand_7"/>
    <property type="match status" value="2"/>
</dbReference>
<evidence type="ECO:0000256" key="1">
    <source>
        <dbReference type="ARBA" id="ARBA00022837"/>
    </source>
</evidence>
<feature type="domain" description="EF-hand" evidence="3">
    <location>
        <begin position="176"/>
        <end position="211"/>
    </location>
</feature>
<dbReference type="PROSITE" id="PS00018">
    <property type="entry name" value="EF_HAND_1"/>
    <property type="match status" value="4"/>
</dbReference>